<dbReference type="HAMAP" id="MF_02006">
    <property type="entry name" value="Tyr_tRNA_synth_type1"/>
    <property type="match status" value="1"/>
</dbReference>
<evidence type="ECO:0000256" key="5">
    <source>
        <dbReference type="ARBA" id="ARBA00022917"/>
    </source>
</evidence>
<reference evidence="12" key="3">
    <citation type="submission" date="2018-08" db="EMBL/GenBank/DDBJ databases">
        <authorList>
            <person name="Guldener U."/>
        </authorList>
    </citation>
    <scope>NUCLEOTIDE SEQUENCE</scope>
    <source>
        <strain evidence="12">UB2</strain>
    </source>
</reference>
<dbReference type="FunFam" id="1.10.240.10:FF:000001">
    <property type="entry name" value="Tyrosine--tRNA ligase"/>
    <property type="match status" value="1"/>
</dbReference>
<dbReference type="Proteomes" id="UP000179920">
    <property type="component" value="Chromosome V"/>
</dbReference>
<evidence type="ECO:0000256" key="6">
    <source>
        <dbReference type="ARBA" id="ARBA00023146"/>
    </source>
</evidence>
<evidence type="ECO:0000256" key="3">
    <source>
        <dbReference type="ARBA" id="ARBA00022741"/>
    </source>
</evidence>
<dbReference type="Pfam" id="PF00579">
    <property type="entry name" value="tRNA-synt_1b"/>
    <property type="match status" value="1"/>
</dbReference>
<dbReference type="SUPFAM" id="SSF52374">
    <property type="entry name" value="Nucleotidylyl transferase"/>
    <property type="match status" value="1"/>
</dbReference>
<organism evidence="11 13">
    <name type="scientific">Ustilago bromivora</name>
    <dbReference type="NCBI Taxonomy" id="307758"/>
    <lineage>
        <taxon>Eukaryota</taxon>
        <taxon>Fungi</taxon>
        <taxon>Dikarya</taxon>
        <taxon>Basidiomycota</taxon>
        <taxon>Ustilaginomycotina</taxon>
        <taxon>Ustilaginomycetes</taxon>
        <taxon>Ustilaginales</taxon>
        <taxon>Ustilaginaceae</taxon>
        <taxon>Ustilago</taxon>
    </lineage>
</organism>
<evidence type="ECO:0000313" key="14">
    <source>
        <dbReference type="Proteomes" id="UP000658997"/>
    </source>
</evidence>
<dbReference type="Proteomes" id="UP000658997">
    <property type="component" value="Unassembled WGS sequence"/>
</dbReference>
<keyword evidence="2 10" id="KW-0436">Ligase</keyword>
<dbReference type="InterPro" id="IPR014729">
    <property type="entry name" value="Rossmann-like_a/b/a_fold"/>
</dbReference>
<dbReference type="InterPro" id="IPR024107">
    <property type="entry name" value="Tyr-tRNA-ligase_bac_1"/>
</dbReference>
<accession>A0A1K0G326</accession>
<dbReference type="EC" id="6.1.1.1" evidence="1 10"/>
<dbReference type="GO" id="GO:0005524">
    <property type="term" value="F:ATP binding"/>
    <property type="evidence" value="ECO:0007669"/>
    <property type="project" value="UniProtKB-KW"/>
</dbReference>
<evidence type="ECO:0000313" key="11">
    <source>
        <dbReference type="EMBL" id="SAM81806.1"/>
    </source>
</evidence>
<gene>
    <name evidence="12" type="ORF">UBRO2_03297</name>
    <name evidence="11" type="ORF">UBRO_03043</name>
</gene>
<dbReference type="OrthoDB" id="337870at2759"/>
<reference evidence="11" key="1">
    <citation type="submission" date="2016-04" db="EMBL/GenBank/DDBJ databases">
        <authorList>
            <person name="Evans L.H."/>
            <person name="Alamgir A."/>
            <person name="Owens N."/>
            <person name="Weber N.D."/>
            <person name="Virtaneva K."/>
            <person name="Barbian K."/>
            <person name="Babar A."/>
            <person name="Rosenke K."/>
        </authorList>
    </citation>
    <scope>NUCLEOTIDE SEQUENCE</scope>
    <source>
        <strain evidence="11">UB2112</strain>
    </source>
</reference>
<dbReference type="PANTHER" id="PTHR11766:SF0">
    <property type="entry name" value="TYROSINE--TRNA LIGASE, MITOCHONDRIAL"/>
    <property type="match status" value="1"/>
</dbReference>
<protein>
    <recommendedName>
        <fullName evidence="1 10">Tyrosine--tRNA ligase</fullName>
        <ecNumber evidence="1 10">6.1.1.1</ecNumber>
    </recommendedName>
    <alternativeName>
        <fullName evidence="7 10">Tyrosyl-tRNA synthetase</fullName>
    </alternativeName>
</protein>
<dbReference type="GO" id="GO:0004831">
    <property type="term" value="F:tyrosine-tRNA ligase activity"/>
    <property type="evidence" value="ECO:0007669"/>
    <property type="project" value="UniProtKB-EC"/>
</dbReference>
<dbReference type="CDD" id="cd00805">
    <property type="entry name" value="TyrRS_core"/>
    <property type="match status" value="1"/>
</dbReference>
<name>A0A1K0G326_9BASI</name>
<keyword evidence="4 10" id="KW-0067">ATP-binding</keyword>
<dbReference type="PRINTS" id="PR01040">
    <property type="entry name" value="TRNASYNTHTYR"/>
</dbReference>
<evidence type="ECO:0000313" key="13">
    <source>
        <dbReference type="Proteomes" id="UP000179920"/>
    </source>
</evidence>
<evidence type="ECO:0000256" key="9">
    <source>
        <dbReference type="PROSITE-ProRule" id="PRU00182"/>
    </source>
</evidence>
<evidence type="ECO:0000256" key="10">
    <source>
        <dbReference type="RuleBase" id="RU361234"/>
    </source>
</evidence>
<dbReference type="EMBL" id="LT558121">
    <property type="protein sequence ID" value="SAM81806.1"/>
    <property type="molecule type" value="Genomic_DNA"/>
</dbReference>
<dbReference type="GO" id="GO:0003723">
    <property type="term" value="F:RNA binding"/>
    <property type="evidence" value="ECO:0007669"/>
    <property type="project" value="UniProtKB-KW"/>
</dbReference>
<dbReference type="InterPro" id="IPR002305">
    <property type="entry name" value="aa-tRNA-synth_Ic"/>
</dbReference>
<keyword evidence="5 10" id="KW-0648">Protein biosynthesis</keyword>
<dbReference type="EMBL" id="ULHB01000060">
    <property type="protein sequence ID" value="SYW79878.1"/>
    <property type="molecule type" value="Genomic_DNA"/>
</dbReference>
<evidence type="ECO:0000256" key="4">
    <source>
        <dbReference type="ARBA" id="ARBA00022840"/>
    </source>
</evidence>
<reference evidence="13" key="2">
    <citation type="submission" date="2016-04" db="EMBL/GenBank/DDBJ databases">
        <authorList>
            <person name="Guldener U."/>
            <person name="Guldener U."/>
        </authorList>
    </citation>
    <scope>NUCLEOTIDE SEQUENCE [LARGE SCALE GENOMIC DNA]</scope>
    <source>
        <strain evidence="13">UB2112</strain>
    </source>
</reference>
<evidence type="ECO:0000256" key="7">
    <source>
        <dbReference type="ARBA" id="ARBA00033323"/>
    </source>
</evidence>
<evidence type="ECO:0000313" key="12">
    <source>
        <dbReference type="EMBL" id="SYW79878.1"/>
    </source>
</evidence>
<dbReference type="InterPro" id="IPR024088">
    <property type="entry name" value="Tyr-tRNA-ligase_bac-type"/>
</dbReference>
<dbReference type="AlphaFoldDB" id="A0A1K0G326"/>
<proteinExistence type="inferred from homology"/>
<dbReference type="InterPro" id="IPR002307">
    <property type="entry name" value="Tyr-tRNA-ligase"/>
</dbReference>
<dbReference type="NCBIfam" id="TIGR00234">
    <property type="entry name" value="tyrS"/>
    <property type="match status" value="1"/>
</dbReference>
<dbReference type="SUPFAM" id="SSF55174">
    <property type="entry name" value="Alpha-L RNA-binding motif"/>
    <property type="match status" value="1"/>
</dbReference>
<dbReference type="InterPro" id="IPR036986">
    <property type="entry name" value="S4_RNA-bd_sf"/>
</dbReference>
<evidence type="ECO:0000256" key="8">
    <source>
        <dbReference type="ARBA" id="ARBA00048248"/>
    </source>
</evidence>
<dbReference type="Gene3D" id="3.40.50.620">
    <property type="entry name" value="HUPs"/>
    <property type="match status" value="1"/>
</dbReference>
<keyword evidence="6 10" id="KW-0030">Aminoacyl-tRNA synthetase</keyword>
<dbReference type="Gene3D" id="1.10.240.10">
    <property type="entry name" value="Tyrosyl-Transfer RNA Synthetase"/>
    <property type="match status" value="1"/>
</dbReference>
<evidence type="ECO:0000256" key="1">
    <source>
        <dbReference type="ARBA" id="ARBA00013160"/>
    </source>
</evidence>
<dbReference type="PROSITE" id="PS50889">
    <property type="entry name" value="S4"/>
    <property type="match status" value="1"/>
</dbReference>
<evidence type="ECO:0000256" key="2">
    <source>
        <dbReference type="ARBA" id="ARBA00022598"/>
    </source>
</evidence>
<dbReference type="PANTHER" id="PTHR11766">
    <property type="entry name" value="TYROSYL-TRNA SYNTHETASE"/>
    <property type="match status" value="1"/>
</dbReference>
<comment type="similarity">
    <text evidence="10">Belongs to the class-I aminoacyl-tRNA synthetase family.</text>
</comment>
<dbReference type="GO" id="GO:0006437">
    <property type="term" value="P:tyrosyl-tRNA aminoacylation"/>
    <property type="evidence" value="ECO:0007669"/>
    <property type="project" value="InterPro"/>
</dbReference>
<keyword evidence="9" id="KW-0694">RNA-binding</keyword>
<keyword evidence="14" id="KW-1185">Reference proteome</keyword>
<dbReference type="GO" id="GO:0005739">
    <property type="term" value="C:mitochondrion"/>
    <property type="evidence" value="ECO:0007669"/>
    <property type="project" value="TreeGrafter"/>
</dbReference>
<sequence length="505" mass="55330">MATPLVVLRSAPRRTSTRISRNACSIARSYSTTPGPEKDLISELESRNLVSHLTSRSLRTHLLFAPRTVYSGVDPSASSLHVGNLLPLLTLAHFARYGHRPIVLVGGATGSIGDPSGRSTERNSLDEQTLEDNVRGIKFQLRSFFENVQRYYGTDRERGKGGEAGEVQMGMGVRMVNNYEWTKDVTLLDFLGTVGRHARLTTMLSRESVASRLTPPCASTSEGSIRSASSGGGMSYTEFSYQLLQAFDFLHLHKTTCCTIQLGGSDQLGNITAGIDLIRRTWGLTETEPAYGLTLPLLTTSSGEKFGKSAGNAIWLDPLRTPDLDFYQFFLRSTDADVEKYLLALTLLEPEKVLAVMQEHRQHPKRRVAQRVLADHITELIRGRESVERSRRLSQVLFAQGDVREALVRLDIEAIAGDEGEGVVKKLNRHQVVGLDLTKVVTVAGLVKSRGEAKRLLANGGLYLNNEPIKSERGVAEDDLVAVQAGGAVCLVKAGKGAVRILYLT</sequence>
<comment type="catalytic activity">
    <reaction evidence="8 10">
        <text>tRNA(Tyr) + L-tyrosine + ATP = L-tyrosyl-tRNA(Tyr) + AMP + diphosphate + H(+)</text>
        <dbReference type="Rhea" id="RHEA:10220"/>
        <dbReference type="Rhea" id="RHEA-COMP:9706"/>
        <dbReference type="Rhea" id="RHEA-COMP:9707"/>
        <dbReference type="ChEBI" id="CHEBI:15378"/>
        <dbReference type="ChEBI" id="CHEBI:30616"/>
        <dbReference type="ChEBI" id="CHEBI:33019"/>
        <dbReference type="ChEBI" id="CHEBI:58315"/>
        <dbReference type="ChEBI" id="CHEBI:78442"/>
        <dbReference type="ChEBI" id="CHEBI:78536"/>
        <dbReference type="ChEBI" id="CHEBI:456215"/>
        <dbReference type="EC" id="6.1.1.1"/>
    </reaction>
</comment>
<dbReference type="Gene3D" id="3.10.290.10">
    <property type="entry name" value="RNA-binding S4 domain"/>
    <property type="match status" value="1"/>
</dbReference>
<keyword evidence="3 10" id="KW-0547">Nucleotide-binding</keyword>
<dbReference type="GO" id="GO:0005829">
    <property type="term" value="C:cytosol"/>
    <property type="evidence" value="ECO:0007669"/>
    <property type="project" value="TreeGrafter"/>
</dbReference>